<dbReference type="GO" id="GO:0022904">
    <property type="term" value="P:respiratory electron transport chain"/>
    <property type="evidence" value="ECO:0007669"/>
    <property type="project" value="InterPro"/>
</dbReference>
<dbReference type="PANTHER" id="PTHR30485">
    <property type="entry name" value="NI/FE-HYDROGENASE 1 B-TYPE CYTOCHROME SUBUNIT"/>
    <property type="match status" value="1"/>
</dbReference>
<dbReference type="KEGG" id="vcw:GJQ55_13170"/>
<dbReference type="EMBL" id="CP046056">
    <property type="protein sequence ID" value="QQD25369.1"/>
    <property type="molecule type" value="Genomic_DNA"/>
</dbReference>
<keyword evidence="5 6" id="KW-0472">Membrane</keyword>
<dbReference type="GO" id="GO:0005886">
    <property type="term" value="C:plasma membrane"/>
    <property type="evidence" value="ECO:0007669"/>
    <property type="project" value="UniProtKB-SubCell"/>
</dbReference>
<evidence type="ECO:0000256" key="6">
    <source>
        <dbReference type="SAM" id="Phobius"/>
    </source>
</evidence>
<dbReference type="Pfam" id="PF01292">
    <property type="entry name" value="Ni_hydr_CYTB"/>
    <property type="match status" value="1"/>
</dbReference>
<feature type="transmembrane region" description="Helical" evidence="6">
    <location>
        <begin position="111"/>
        <end position="132"/>
    </location>
</feature>
<dbReference type="Proteomes" id="UP000596074">
    <property type="component" value="Chromosome"/>
</dbReference>
<dbReference type="InterPro" id="IPR016174">
    <property type="entry name" value="Di-haem_cyt_TM"/>
</dbReference>
<dbReference type="AlphaFoldDB" id="A0A9X7V499"/>
<evidence type="ECO:0000313" key="9">
    <source>
        <dbReference type="Proteomes" id="UP000596074"/>
    </source>
</evidence>
<feature type="transmembrane region" description="Helical" evidence="6">
    <location>
        <begin position="51"/>
        <end position="70"/>
    </location>
</feature>
<dbReference type="InterPro" id="IPR011577">
    <property type="entry name" value="Cyt_b561_bac/Ni-Hgenase"/>
</dbReference>
<keyword evidence="9" id="KW-1185">Reference proteome</keyword>
<evidence type="ECO:0000256" key="3">
    <source>
        <dbReference type="ARBA" id="ARBA00022692"/>
    </source>
</evidence>
<protein>
    <submittedName>
        <fullName evidence="8">Cytochrome B</fullName>
    </submittedName>
</protein>
<name>A0A9X7V499_9GAMM</name>
<evidence type="ECO:0000256" key="2">
    <source>
        <dbReference type="ARBA" id="ARBA00022475"/>
    </source>
</evidence>
<proteinExistence type="predicted"/>
<evidence type="ECO:0000313" key="8">
    <source>
        <dbReference type="EMBL" id="QQD25369.1"/>
    </source>
</evidence>
<dbReference type="InterPro" id="IPR051542">
    <property type="entry name" value="Hydrogenase_cytochrome"/>
</dbReference>
<evidence type="ECO:0000259" key="7">
    <source>
        <dbReference type="Pfam" id="PF01292"/>
    </source>
</evidence>
<evidence type="ECO:0000256" key="1">
    <source>
        <dbReference type="ARBA" id="ARBA00004651"/>
    </source>
</evidence>
<organism evidence="8 9">
    <name type="scientific">Venatoribacter cucullus</name>
    <dbReference type="NCBI Taxonomy" id="2661630"/>
    <lineage>
        <taxon>Bacteria</taxon>
        <taxon>Pseudomonadati</taxon>
        <taxon>Pseudomonadota</taxon>
        <taxon>Gammaproteobacteria</taxon>
        <taxon>Oceanospirillales</taxon>
        <taxon>Oceanospirillaceae</taxon>
        <taxon>Venatoribacter</taxon>
    </lineage>
</organism>
<keyword evidence="4 6" id="KW-1133">Transmembrane helix</keyword>
<sequence>MNTPIPSNHPITSSPDSPETVRVWDPLVRVFHWSLVLFFFTAYLSEDVSDTLHAWSGYAVAGLISFRVLWGMIGTKHARFTDFVRSPRSVLAYVKAIPAGKAPRYLGHNPAGGAMVVALLLSLTGTIVFGMATLGAHDQAGPLAGTWLASFNDHTLKEIHEFFANSTLALVFLHIAGVLFSSLHHRENLVRSMIHGRKQRRDNDH</sequence>
<evidence type="ECO:0000256" key="4">
    <source>
        <dbReference type="ARBA" id="ARBA00022989"/>
    </source>
</evidence>
<evidence type="ECO:0000256" key="5">
    <source>
        <dbReference type="ARBA" id="ARBA00023136"/>
    </source>
</evidence>
<feature type="domain" description="Cytochrome b561 bacterial/Ni-hydrogenase" evidence="7">
    <location>
        <begin position="23"/>
        <end position="196"/>
    </location>
</feature>
<dbReference type="GO" id="GO:0009055">
    <property type="term" value="F:electron transfer activity"/>
    <property type="evidence" value="ECO:0007669"/>
    <property type="project" value="InterPro"/>
</dbReference>
<dbReference type="GO" id="GO:0020037">
    <property type="term" value="F:heme binding"/>
    <property type="evidence" value="ECO:0007669"/>
    <property type="project" value="TreeGrafter"/>
</dbReference>
<dbReference type="PANTHER" id="PTHR30485:SF2">
    <property type="entry name" value="BLL0597 PROTEIN"/>
    <property type="match status" value="1"/>
</dbReference>
<keyword evidence="3 6" id="KW-0812">Transmembrane</keyword>
<comment type="subcellular location">
    <subcellularLocation>
        <location evidence="1">Cell membrane</location>
        <topology evidence="1">Multi-pass membrane protein</topology>
    </subcellularLocation>
</comment>
<gene>
    <name evidence="8" type="ORF">GJQ55_13170</name>
</gene>
<feature type="transmembrane region" description="Helical" evidence="6">
    <location>
        <begin position="162"/>
        <end position="183"/>
    </location>
</feature>
<keyword evidence="2" id="KW-1003">Cell membrane</keyword>
<reference evidence="8 9" key="1">
    <citation type="submission" date="2019-11" db="EMBL/GenBank/DDBJ databases">
        <title>Venatorbacter sp. nov. a predator of Campylobacter and other Gram-negative bacteria.</title>
        <authorList>
            <person name="Saeedi A."/>
            <person name="Cummings N.J."/>
            <person name="Connerton I.F."/>
            <person name="Connerton P.L."/>
        </authorList>
    </citation>
    <scope>NUCLEOTIDE SEQUENCE [LARGE SCALE GENOMIC DNA]</scope>
    <source>
        <strain evidence="8">XL5</strain>
    </source>
</reference>
<feature type="transmembrane region" description="Helical" evidence="6">
    <location>
        <begin position="27"/>
        <end position="45"/>
    </location>
</feature>
<dbReference type="RefSeq" id="WP_228345443.1">
    <property type="nucleotide sequence ID" value="NZ_CP046056.1"/>
</dbReference>
<dbReference type="Gene3D" id="1.20.950.20">
    <property type="entry name" value="Transmembrane di-heme cytochromes, Chain C"/>
    <property type="match status" value="1"/>
</dbReference>
<accession>A0A9X7V499</accession>
<dbReference type="SUPFAM" id="SSF81342">
    <property type="entry name" value="Transmembrane di-heme cytochromes"/>
    <property type="match status" value="1"/>
</dbReference>